<dbReference type="STRING" id="578462.A0A0L0S621"/>
<feature type="region of interest" description="Disordered" evidence="1">
    <location>
        <begin position="500"/>
        <end position="598"/>
    </location>
</feature>
<protein>
    <recommendedName>
        <fullName evidence="2">TPX2 central domain-containing protein</fullName>
    </recommendedName>
</protein>
<organism evidence="3 4">
    <name type="scientific">Allomyces macrogynus (strain ATCC 38327)</name>
    <name type="common">Allomyces javanicus var. macrogynus</name>
    <dbReference type="NCBI Taxonomy" id="578462"/>
    <lineage>
        <taxon>Eukaryota</taxon>
        <taxon>Fungi</taxon>
        <taxon>Fungi incertae sedis</taxon>
        <taxon>Blastocladiomycota</taxon>
        <taxon>Blastocladiomycetes</taxon>
        <taxon>Blastocladiales</taxon>
        <taxon>Blastocladiaceae</taxon>
        <taxon>Allomyces</taxon>
    </lineage>
</organism>
<dbReference type="OrthoDB" id="1684416at2759"/>
<dbReference type="EMBL" id="GG745332">
    <property type="protein sequence ID" value="KNE57983.1"/>
    <property type="molecule type" value="Genomic_DNA"/>
</dbReference>
<feature type="compositionally biased region" description="Low complexity" evidence="1">
    <location>
        <begin position="158"/>
        <end position="167"/>
    </location>
</feature>
<feature type="domain" description="TPX2 central" evidence="2">
    <location>
        <begin position="414"/>
        <end position="509"/>
    </location>
</feature>
<keyword evidence="4" id="KW-1185">Reference proteome</keyword>
<evidence type="ECO:0000313" key="4">
    <source>
        <dbReference type="Proteomes" id="UP000054350"/>
    </source>
</evidence>
<feature type="compositionally biased region" description="Pro residues" evidence="1">
    <location>
        <begin position="516"/>
        <end position="526"/>
    </location>
</feature>
<dbReference type="Pfam" id="PF12214">
    <property type="entry name" value="TPX2_importin"/>
    <property type="match status" value="1"/>
</dbReference>
<feature type="region of interest" description="Disordered" evidence="1">
    <location>
        <begin position="221"/>
        <end position="252"/>
    </location>
</feature>
<feature type="region of interest" description="Disordered" evidence="1">
    <location>
        <begin position="273"/>
        <end position="311"/>
    </location>
</feature>
<dbReference type="InterPro" id="IPR027330">
    <property type="entry name" value="TPX2_central_dom"/>
</dbReference>
<feature type="compositionally biased region" description="Polar residues" evidence="1">
    <location>
        <begin position="1"/>
        <end position="16"/>
    </location>
</feature>
<feature type="compositionally biased region" description="Low complexity" evidence="1">
    <location>
        <begin position="530"/>
        <end position="545"/>
    </location>
</feature>
<feature type="region of interest" description="Disordered" evidence="1">
    <location>
        <begin position="1"/>
        <end position="28"/>
    </location>
</feature>
<sequence>MNSAGSSKPATPTRFASHTPMRRPVHRHGDAAAIDLDFEFDAPKFVDLREIADDERDAGRRIFPETPSVTKYFATHRDSPAQLFTEIDSSADEDELGDLLVNMDADPALLTPFAAARGTPGRPVTTRKLSHAAEPVDPVPIKSSVPSTPRALANVSAPDTPNDTPTRPRNRKPRADTYRAAPVNDMMLAPEPASAATGMVDTPSRRSSRRKSVIMLYPTEPTTSAAARPSTPPRQTAAPDMEFSPLTTAPPTPFEESMRRASAGLFVDFSPLTTAPPTPLGESSRRVSAASSAGWEDEHEEHATDGDAPNVFAANTVPMTPVRRVASTEHIVYLSSKKMAADVAKTPTLRRILKQHKSPLRIVASPIKKKRTVGLKVLKPFRAALLSTAASAPAARSPFVPLAQRVQQFLRTPKRKFKPLMPRLLATAAPPPPPAHRPKITHPKSPRLLTKLRAKSTYVMSAEEREIQLMAQIKPFKARPANQKILHGDGPLGVPPLKHLAKTTPMSPAITKPKPRPVSPPPPPPQRGAVGVTKSGKTGTTKPVPFTLRTEARSRAHNAAGVVNPLSAPKRARESEETTVGEQVEKTQGRASKRSQRE</sequence>
<accession>A0A0L0S621</accession>
<gene>
    <name evidence="3" type="ORF">AMAG_04815</name>
</gene>
<evidence type="ECO:0000256" key="1">
    <source>
        <dbReference type="SAM" id="MobiDB-lite"/>
    </source>
</evidence>
<name>A0A0L0S621_ALLM3</name>
<dbReference type="eggNOG" id="ENOG502RUC7">
    <property type="taxonomic scope" value="Eukaryota"/>
</dbReference>
<evidence type="ECO:0000259" key="2">
    <source>
        <dbReference type="Pfam" id="PF12214"/>
    </source>
</evidence>
<dbReference type="VEuPathDB" id="FungiDB:AMAG_04815"/>
<reference evidence="4" key="2">
    <citation type="submission" date="2009-11" db="EMBL/GenBank/DDBJ databases">
        <title>The Genome Sequence of Allomyces macrogynus strain ATCC 38327.</title>
        <authorList>
            <consortium name="The Broad Institute Genome Sequencing Platform"/>
            <person name="Russ C."/>
            <person name="Cuomo C."/>
            <person name="Shea T."/>
            <person name="Young S.K."/>
            <person name="Zeng Q."/>
            <person name="Koehrsen M."/>
            <person name="Haas B."/>
            <person name="Borodovsky M."/>
            <person name="Guigo R."/>
            <person name="Alvarado L."/>
            <person name="Berlin A."/>
            <person name="Borenstein D."/>
            <person name="Chen Z."/>
            <person name="Engels R."/>
            <person name="Freedman E."/>
            <person name="Gellesch M."/>
            <person name="Goldberg J."/>
            <person name="Griggs A."/>
            <person name="Gujja S."/>
            <person name="Heiman D."/>
            <person name="Hepburn T."/>
            <person name="Howarth C."/>
            <person name="Jen D."/>
            <person name="Larson L."/>
            <person name="Lewis B."/>
            <person name="Mehta T."/>
            <person name="Park D."/>
            <person name="Pearson M."/>
            <person name="Roberts A."/>
            <person name="Saif S."/>
            <person name="Shenoy N."/>
            <person name="Sisk P."/>
            <person name="Stolte C."/>
            <person name="Sykes S."/>
            <person name="Walk T."/>
            <person name="White J."/>
            <person name="Yandava C."/>
            <person name="Burger G."/>
            <person name="Gray M.W."/>
            <person name="Holland P.W.H."/>
            <person name="King N."/>
            <person name="Lang F.B.F."/>
            <person name="Roger A.J."/>
            <person name="Ruiz-Trillo I."/>
            <person name="Lander E."/>
            <person name="Nusbaum C."/>
        </authorList>
    </citation>
    <scope>NUCLEOTIDE SEQUENCE [LARGE SCALE GENOMIC DNA]</scope>
    <source>
        <strain evidence="4">ATCC 38327</strain>
    </source>
</reference>
<evidence type="ECO:0000313" key="3">
    <source>
        <dbReference type="EMBL" id="KNE57983.1"/>
    </source>
</evidence>
<dbReference type="Proteomes" id="UP000054350">
    <property type="component" value="Unassembled WGS sequence"/>
</dbReference>
<proteinExistence type="predicted"/>
<reference evidence="3 4" key="1">
    <citation type="submission" date="2009-11" db="EMBL/GenBank/DDBJ databases">
        <title>Annotation of Allomyces macrogynus ATCC 38327.</title>
        <authorList>
            <consortium name="The Broad Institute Genome Sequencing Platform"/>
            <person name="Russ C."/>
            <person name="Cuomo C."/>
            <person name="Burger G."/>
            <person name="Gray M.W."/>
            <person name="Holland P.W.H."/>
            <person name="King N."/>
            <person name="Lang F.B.F."/>
            <person name="Roger A.J."/>
            <person name="Ruiz-Trillo I."/>
            <person name="Young S.K."/>
            <person name="Zeng Q."/>
            <person name="Gargeya S."/>
            <person name="Fitzgerald M."/>
            <person name="Haas B."/>
            <person name="Abouelleil A."/>
            <person name="Alvarado L."/>
            <person name="Arachchi H.M."/>
            <person name="Berlin A."/>
            <person name="Chapman S.B."/>
            <person name="Gearin G."/>
            <person name="Goldberg J."/>
            <person name="Griggs A."/>
            <person name="Gujja S."/>
            <person name="Hansen M."/>
            <person name="Heiman D."/>
            <person name="Howarth C."/>
            <person name="Larimer J."/>
            <person name="Lui A."/>
            <person name="MacDonald P.J.P."/>
            <person name="McCowen C."/>
            <person name="Montmayeur A."/>
            <person name="Murphy C."/>
            <person name="Neiman D."/>
            <person name="Pearson M."/>
            <person name="Priest M."/>
            <person name="Roberts A."/>
            <person name="Saif S."/>
            <person name="Shea T."/>
            <person name="Sisk P."/>
            <person name="Stolte C."/>
            <person name="Sykes S."/>
            <person name="Wortman J."/>
            <person name="Nusbaum C."/>
            <person name="Birren B."/>
        </authorList>
    </citation>
    <scope>NUCLEOTIDE SEQUENCE [LARGE SCALE GENOMIC DNA]</scope>
    <source>
        <strain evidence="3 4">ATCC 38327</strain>
    </source>
</reference>
<dbReference type="AlphaFoldDB" id="A0A0L0S621"/>
<feature type="region of interest" description="Disordered" evidence="1">
    <location>
        <begin position="116"/>
        <end position="179"/>
    </location>
</feature>